<evidence type="ECO:0000256" key="1">
    <source>
        <dbReference type="SAM" id="SignalP"/>
    </source>
</evidence>
<dbReference type="HOGENOM" id="CLU_497428_0_0_1"/>
<evidence type="ECO:0000313" key="2">
    <source>
        <dbReference type="EMBL" id="EED86593.1"/>
    </source>
</evidence>
<evidence type="ECO:0008006" key="4">
    <source>
        <dbReference type="Google" id="ProtNLM"/>
    </source>
</evidence>
<dbReference type="eggNOG" id="ENOG502SKKC">
    <property type="taxonomic scope" value="Eukaryota"/>
</dbReference>
<organism evidence="2 3">
    <name type="scientific">Thalassiosira pseudonana</name>
    <name type="common">Marine diatom</name>
    <name type="synonym">Cyclotella nana</name>
    <dbReference type="NCBI Taxonomy" id="35128"/>
    <lineage>
        <taxon>Eukaryota</taxon>
        <taxon>Sar</taxon>
        <taxon>Stramenopiles</taxon>
        <taxon>Ochrophyta</taxon>
        <taxon>Bacillariophyta</taxon>
        <taxon>Coscinodiscophyceae</taxon>
        <taxon>Thalassiosirophycidae</taxon>
        <taxon>Thalassiosirales</taxon>
        <taxon>Thalassiosiraceae</taxon>
        <taxon>Thalassiosira</taxon>
    </lineage>
</organism>
<dbReference type="KEGG" id="tps:THAPSDRAFT_25508"/>
<proteinExistence type="predicted"/>
<dbReference type="EMBL" id="DS999420">
    <property type="protein sequence ID" value="EED86593.1"/>
    <property type="molecule type" value="Genomic_DNA"/>
</dbReference>
<dbReference type="Proteomes" id="UP000001449">
    <property type="component" value="Unassembled WGS sequence"/>
</dbReference>
<keyword evidence="3" id="KW-1185">Reference proteome</keyword>
<reference evidence="2 3" key="1">
    <citation type="journal article" date="2004" name="Science">
        <title>The genome of the diatom Thalassiosira pseudonana: ecology, evolution, and metabolism.</title>
        <authorList>
            <person name="Armbrust E.V."/>
            <person name="Berges J.A."/>
            <person name="Bowler C."/>
            <person name="Green B.R."/>
            <person name="Martinez D."/>
            <person name="Putnam N.H."/>
            <person name="Zhou S."/>
            <person name="Allen A.E."/>
            <person name="Apt K.E."/>
            <person name="Bechner M."/>
            <person name="Brzezinski M.A."/>
            <person name="Chaal B.K."/>
            <person name="Chiovitti A."/>
            <person name="Davis A.K."/>
            <person name="Demarest M.S."/>
            <person name="Detter J.C."/>
            <person name="Glavina T."/>
            <person name="Goodstein D."/>
            <person name="Hadi M.Z."/>
            <person name="Hellsten U."/>
            <person name="Hildebrand M."/>
            <person name="Jenkins B.D."/>
            <person name="Jurka J."/>
            <person name="Kapitonov V.V."/>
            <person name="Kroger N."/>
            <person name="Lau W.W."/>
            <person name="Lane T.W."/>
            <person name="Larimer F.W."/>
            <person name="Lippmeier J.C."/>
            <person name="Lucas S."/>
            <person name="Medina M."/>
            <person name="Montsant A."/>
            <person name="Obornik M."/>
            <person name="Parker M.S."/>
            <person name="Palenik B."/>
            <person name="Pazour G.J."/>
            <person name="Richardson P.M."/>
            <person name="Rynearson T.A."/>
            <person name="Saito M.A."/>
            <person name="Schwartz D.C."/>
            <person name="Thamatrakoln K."/>
            <person name="Valentin K."/>
            <person name="Vardi A."/>
            <person name="Wilkerson F.P."/>
            <person name="Rokhsar D.S."/>
        </authorList>
    </citation>
    <scope>NUCLEOTIDE SEQUENCE [LARGE SCALE GENOMIC DNA]</scope>
    <source>
        <strain evidence="2 3">CCMP1335</strain>
    </source>
</reference>
<dbReference type="GeneID" id="7444359"/>
<dbReference type="AlphaFoldDB" id="B8LDK4"/>
<protein>
    <recommendedName>
        <fullName evidence="4">SEC63 domain-containing protein</fullName>
    </recommendedName>
</protein>
<feature type="chain" id="PRO_5002874015" description="SEC63 domain-containing protein" evidence="1">
    <location>
        <begin position="25"/>
        <end position="548"/>
    </location>
</feature>
<name>B8LDK4_THAPS</name>
<dbReference type="PaxDb" id="35128-Thaps25508"/>
<dbReference type="RefSeq" id="XP_002297125.1">
    <property type="nucleotide sequence ID" value="XM_002297089.1"/>
</dbReference>
<dbReference type="InParanoid" id="B8LDK4"/>
<keyword evidence="1" id="KW-0732">Signal</keyword>
<evidence type="ECO:0000313" key="3">
    <source>
        <dbReference type="Proteomes" id="UP000001449"/>
    </source>
</evidence>
<reference evidence="2 3" key="2">
    <citation type="journal article" date="2008" name="Nature">
        <title>The Phaeodactylum genome reveals the evolutionary history of diatom genomes.</title>
        <authorList>
            <person name="Bowler C."/>
            <person name="Allen A.E."/>
            <person name="Badger J.H."/>
            <person name="Grimwood J."/>
            <person name="Jabbari K."/>
            <person name="Kuo A."/>
            <person name="Maheswari U."/>
            <person name="Martens C."/>
            <person name="Maumus F."/>
            <person name="Otillar R.P."/>
            <person name="Rayko E."/>
            <person name="Salamov A."/>
            <person name="Vandepoele K."/>
            <person name="Beszteri B."/>
            <person name="Gruber A."/>
            <person name="Heijde M."/>
            <person name="Katinka M."/>
            <person name="Mock T."/>
            <person name="Valentin K."/>
            <person name="Verret F."/>
            <person name="Berges J.A."/>
            <person name="Brownlee C."/>
            <person name="Cadoret J.P."/>
            <person name="Chiovitti A."/>
            <person name="Choi C.J."/>
            <person name="Coesel S."/>
            <person name="De Martino A."/>
            <person name="Detter J.C."/>
            <person name="Durkin C."/>
            <person name="Falciatore A."/>
            <person name="Fournet J."/>
            <person name="Haruta M."/>
            <person name="Huysman M.J."/>
            <person name="Jenkins B.D."/>
            <person name="Jiroutova K."/>
            <person name="Jorgensen R.E."/>
            <person name="Joubert Y."/>
            <person name="Kaplan A."/>
            <person name="Kroger N."/>
            <person name="Kroth P.G."/>
            <person name="La Roche J."/>
            <person name="Lindquist E."/>
            <person name="Lommer M."/>
            <person name="Martin-Jezequel V."/>
            <person name="Lopez P.J."/>
            <person name="Lucas S."/>
            <person name="Mangogna M."/>
            <person name="McGinnis K."/>
            <person name="Medlin L.K."/>
            <person name="Montsant A."/>
            <person name="Oudot-Le Secq M.P."/>
            <person name="Napoli C."/>
            <person name="Obornik M."/>
            <person name="Parker M.S."/>
            <person name="Petit J.L."/>
            <person name="Porcel B.M."/>
            <person name="Poulsen N."/>
            <person name="Robison M."/>
            <person name="Rychlewski L."/>
            <person name="Rynearson T.A."/>
            <person name="Schmutz J."/>
            <person name="Shapiro H."/>
            <person name="Siaut M."/>
            <person name="Stanley M."/>
            <person name="Sussman M.R."/>
            <person name="Taylor A.R."/>
            <person name="Vardi A."/>
            <person name="von Dassow P."/>
            <person name="Vyverman W."/>
            <person name="Willis A."/>
            <person name="Wyrwicz L.S."/>
            <person name="Rokhsar D.S."/>
            <person name="Weissenbach J."/>
            <person name="Armbrust E.V."/>
            <person name="Green B.R."/>
            <person name="Van de Peer Y."/>
            <person name="Grigoriev I.V."/>
        </authorList>
    </citation>
    <scope>NUCLEOTIDE SEQUENCE [LARGE SCALE GENOMIC DNA]</scope>
    <source>
        <strain evidence="2 3">CCMP1335</strain>
    </source>
</reference>
<accession>B8LDK4</accession>
<dbReference type="OMA" id="RESWFIL"/>
<gene>
    <name evidence="2" type="ORF">THAPSDRAFT_25508</name>
</gene>
<feature type="signal peptide" evidence="1">
    <location>
        <begin position="1"/>
        <end position="24"/>
    </location>
</feature>
<sequence>MLPILAALAALLLTALFFLQKSKASTVASAAPSPAQVQLDPQADAAYLANCLRPTSSPLDILYAIATTPDQVALTSKSLEMAEEVRVKKLAYLNRAENGEAARRRHQSMEDLLDGGSWAEDDDDDPAAVAARKAEEEKEKEASALAKATGKDKTDVTKVKLEGVDDGVLGQEWVLKQLGVLGVWPPPSSDGIGGKQFTTIVGGKKKVVGALDHPAVKRNLIMTMGRLNARQLNTHPELLDAGPKGLIDPTYFQSTMEYRKRASMLLEAALRMACTLRSFRLASAVVDAMVMFKIGLMAVDDTKEVEWFRDLMMKQYGEGGTPKLIVEEKYLGVPTEEPEAVESKDGDDKAAKKEAEKNKIAQLINKTKQVTTTDEKMALEMQITRQHAESFTKEKLMQCQKQGIPPQIGMQAYRESWFILVRAKKLDGDVPPTDKAYGSDHLKLMHENKHQLYEMLDSNSIKSFEKEFNASSSSKAENRIVVGWPFVIQNVAQKAGKVKIHLPPPSEAGKYEFSVSIKSQDFLGVDEEFCLVVDVKKGVEDTEAKKEK</sequence>